<reference evidence="3" key="1">
    <citation type="submission" date="2021-01" db="EMBL/GenBank/DDBJ databases">
        <authorList>
            <person name="Corre E."/>
            <person name="Pelletier E."/>
            <person name="Niang G."/>
            <person name="Scheremetjew M."/>
            <person name="Finn R."/>
            <person name="Kale V."/>
            <person name="Holt S."/>
            <person name="Cochrane G."/>
            <person name="Meng A."/>
            <person name="Brown T."/>
            <person name="Cohen L."/>
        </authorList>
    </citation>
    <scope>NUCLEOTIDE SEQUENCE</scope>
    <source>
        <strain evidence="3">CCMP1243</strain>
    </source>
</reference>
<dbReference type="PANTHER" id="PTHR12461">
    <property type="entry name" value="HYPOXIA-INDUCIBLE FACTOR 1 ALPHA INHIBITOR-RELATED"/>
    <property type="match status" value="1"/>
</dbReference>
<dbReference type="SUPFAM" id="SSF51197">
    <property type="entry name" value="Clavaminate synthase-like"/>
    <property type="match status" value="1"/>
</dbReference>
<dbReference type="Gene3D" id="2.60.120.10">
    <property type="entry name" value="Jelly Rolls"/>
    <property type="match status" value="1"/>
</dbReference>
<sequence>MVEIQRVPVADLSGDQFLRDFVLENKPVVLTGGLDHWKPLDWTPEYLESLALESGKPDARVVVAPLQADREHRHAWLEPSSRWGIDPSQEDLPGVLRPDLVLALSGRRVAVPLSHFTSMLRGHERMHPAYADGSAEVAGSLSFLYPDYCCLPPALEGFALKLRRKKACVWLGRHSTSSLHFDNVENFFAQAVGSKRFLLVPPHYSSILVQGRLRKAAYHFHPSANHEELEPQTREELDRDAQRDGPLECGLEPHDAFTFRRGEVTRETVLNYPAFPISKPPLALRDVVSRVPCSEVEVGPGEVLYLPAMWWHEVTAVPNQDCGCASVSYMFHPVFSRSQPQDAARLGQVVRNPVYEEFFLESSLTGVDPPASSTSTLLPPFAAEVQAQAQEQEGEELLAAGQ</sequence>
<dbReference type="AlphaFoldDB" id="A0A7S2RPG9"/>
<dbReference type="PANTHER" id="PTHR12461:SF105">
    <property type="entry name" value="HYPOXIA-INDUCIBLE FACTOR 1-ALPHA INHIBITOR"/>
    <property type="match status" value="1"/>
</dbReference>
<protein>
    <recommendedName>
        <fullName evidence="2">JmjC domain-containing protein</fullName>
    </recommendedName>
</protein>
<dbReference type="Pfam" id="PF13621">
    <property type="entry name" value="Cupin_8"/>
    <property type="match status" value="1"/>
</dbReference>
<dbReference type="InterPro" id="IPR014710">
    <property type="entry name" value="RmlC-like_jellyroll"/>
</dbReference>
<dbReference type="EMBL" id="HBHJ01010204">
    <property type="protein sequence ID" value="CAD9676971.1"/>
    <property type="molecule type" value="Transcribed_RNA"/>
</dbReference>
<dbReference type="SMART" id="SM00558">
    <property type="entry name" value="JmjC"/>
    <property type="match status" value="1"/>
</dbReference>
<name>A0A7S2RPG9_9STRA</name>
<dbReference type="PROSITE" id="PS51184">
    <property type="entry name" value="JMJC"/>
    <property type="match status" value="1"/>
</dbReference>
<evidence type="ECO:0000259" key="2">
    <source>
        <dbReference type="PROSITE" id="PS51184"/>
    </source>
</evidence>
<proteinExistence type="predicted"/>
<gene>
    <name evidence="3" type="ORF">RMAR1173_LOCUS6628</name>
</gene>
<accession>A0A7S2RPG9</accession>
<evidence type="ECO:0000256" key="1">
    <source>
        <dbReference type="SAM" id="MobiDB-lite"/>
    </source>
</evidence>
<dbReference type="InterPro" id="IPR003347">
    <property type="entry name" value="JmjC_dom"/>
</dbReference>
<feature type="region of interest" description="Disordered" evidence="1">
    <location>
        <begin position="224"/>
        <end position="247"/>
    </location>
</feature>
<feature type="domain" description="JmjC" evidence="2">
    <location>
        <begin position="141"/>
        <end position="348"/>
    </location>
</feature>
<organism evidence="3">
    <name type="scientific">Rhizochromulina marina</name>
    <dbReference type="NCBI Taxonomy" id="1034831"/>
    <lineage>
        <taxon>Eukaryota</taxon>
        <taxon>Sar</taxon>
        <taxon>Stramenopiles</taxon>
        <taxon>Ochrophyta</taxon>
        <taxon>Dictyochophyceae</taxon>
        <taxon>Rhizochromulinales</taxon>
        <taxon>Rhizochromulina</taxon>
    </lineage>
</organism>
<evidence type="ECO:0000313" key="3">
    <source>
        <dbReference type="EMBL" id="CAD9676971.1"/>
    </source>
</evidence>
<dbReference type="InterPro" id="IPR041667">
    <property type="entry name" value="Cupin_8"/>
</dbReference>